<dbReference type="GO" id="GO:0000160">
    <property type="term" value="P:phosphorelay signal transduction system"/>
    <property type="evidence" value="ECO:0007669"/>
    <property type="project" value="InterPro"/>
</dbReference>
<dbReference type="PROSITE" id="PS50110">
    <property type="entry name" value="RESPONSE_REGULATORY"/>
    <property type="match status" value="1"/>
</dbReference>
<dbReference type="SUPFAM" id="SSF52172">
    <property type="entry name" value="CheY-like"/>
    <property type="match status" value="1"/>
</dbReference>
<dbReference type="InterPro" id="IPR001789">
    <property type="entry name" value="Sig_transdc_resp-reg_receiver"/>
</dbReference>
<comment type="function">
    <text evidence="2">May play the central regulatory role in sporulation. It may be an element of the effector pathway responsible for the activation of sporulation genes in response to nutritional stress. Spo0A may act in concert with spo0H (a sigma factor) to control the expression of some genes that are critical to the sporulation process.</text>
</comment>
<dbReference type="HOGENOM" id="CLU_2787069_0_0_9"/>
<evidence type="ECO:0000313" key="6">
    <source>
        <dbReference type="Proteomes" id="UP000005262"/>
    </source>
</evidence>
<reference evidence="6" key="2">
    <citation type="submission" date="2012-08" db="EMBL/GenBank/DDBJ databases">
        <title>Finished genome of Desulfosporosinus meridiei DSM 13257.</title>
        <authorList>
            <person name="Huntemann M."/>
            <person name="Wei C.-L."/>
            <person name="Han J."/>
            <person name="Detter J.C."/>
            <person name="Han C."/>
            <person name="Davenport K."/>
            <person name="Daligault H."/>
            <person name="Erkkila T."/>
            <person name="Gu W."/>
            <person name="Munk A.C.C."/>
            <person name="Teshima H."/>
            <person name="Xu Y."/>
            <person name="Chain P."/>
            <person name="Tapia R."/>
            <person name="Chen A."/>
            <person name="Krypides N."/>
            <person name="Mavromatis K."/>
            <person name="Markowitz V."/>
            <person name="Szeto E."/>
            <person name="Ivanova N."/>
            <person name="Mikhailova N."/>
            <person name="Ovchinnikova G."/>
            <person name="Pagani I."/>
            <person name="Pati A."/>
            <person name="Goodwin L."/>
            <person name="Peters L."/>
            <person name="Pitluck S."/>
            <person name="Woyke T."/>
            <person name="Pester M."/>
            <person name="Spring S."/>
            <person name="Ollivier B."/>
            <person name="Rattei T."/>
            <person name="Klenk H.-P."/>
            <person name="Wagner M."/>
            <person name="Loy A."/>
        </authorList>
    </citation>
    <scope>NUCLEOTIDE SEQUENCE [LARGE SCALE GENOMIC DNA]</scope>
    <source>
        <strain evidence="6">ATCC BAA-275 / DSM 13257 / NCIMB 13706 / S10</strain>
    </source>
</reference>
<sequence>MTIKLLLVEDDQEIREIITDYFTEKSSGTFRLDSARSGEEGRQKCLVQEYDLVLLDVSRRWTAKREKD</sequence>
<protein>
    <recommendedName>
        <fullName evidence="1">Stage 0 sporulation protein A homolog</fullName>
    </recommendedName>
</protein>
<dbReference type="GO" id="GO:0003677">
    <property type="term" value="F:DNA binding"/>
    <property type="evidence" value="ECO:0007669"/>
    <property type="project" value="UniProtKB-KW"/>
</dbReference>
<evidence type="ECO:0000313" key="5">
    <source>
        <dbReference type="EMBL" id="AFQ42616.1"/>
    </source>
</evidence>
<feature type="modified residue" description="4-aspartylphosphate" evidence="3">
    <location>
        <position position="56"/>
    </location>
</feature>
<gene>
    <name evidence="5" type="ordered locus">Desmer_0582</name>
</gene>
<name>J7IV82_DESMD</name>
<reference evidence="5 6" key="1">
    <citation type="journal article" date="2012" name="J. Bacteriol.">
        <title>Complete genome sequences of Desulfosporosinus orientis DSM765T, Desulfosporosinus youngiae DSM17734T, Desulfosporosinus meridiei DSM13257T, and Desulfosporosinus acidiphilus DSM22704T.</title>
        <authorList>
            <person name="Pester M."/>
            <person name="Brambilla E."/>
            <person name="Alazard D."/>
            <person name="Rattei T."/>
            <person name="Weinmaier T."/>
            <person name="Han J."/>
            <person name="Lucas S."/>
            <person name="Lapidus A."/>
            <person name="Cheng J.F."/>
            <person name="Goodwin L."/>
            <person name="Pitluck S."/>
            <person name="Peters L."/>
            <person name="Ovchinnikova G."/>
            <person name="Teshima H."/>
            <person name="Detter J.C."/>
            <person name="Han C.S."/>
            <person name="Tapia R."/>
            <person name="Land M.L."/>
            <person name="Hauser L."/>
            <person name="Kyrpides N.C."/>
            <person name="Ivanova N.N."/>
            <person name="Pagani I."/>
            <person name="Huntmann M."/>
            <person name="Wei C.L."/>
            <person name="Davenport K.W."/>
            <person name="Daligault H."/>
            <person name="Chain P.S."/>
            <person name="Chen A."/>
            <person name="Mavromatis K."/>
            <person name="Markowitz V."/>
            <person name="Szeto E."/>
            <person name="Mikhailova N."/>
            <person name="Pati A."/>
            <person name="Wagner M."/>
            <person name="Woyke T."/>
            <person name="Ollivier B."/>
            <person name="Klenk H.P."/>
            <person name="Spring S."/>
            <person name="Loy A."/>
        </authorList>
    </citation>
    <scope>NUCLEOTIDE SEQUENCE [LARGE SCALE GENOMIC DNA]</scope>
    <source>
        <strain evidence="6">ATCC BAA-275 / DSM 13257 / NCIMB 13706 / S10</strain>
    </source>
</reference>
<keyword evidence="3" id="KW-0597">Phosphoprotein</keyword>
<dbReference type="AlphaFoldDB" id="J7IV82"/>
<organism evidence="5 6">
    <name type="scientific">Desulfosporosinus meridiei (strain ATCC BAA-275 / DSM 13257 / KCTC 12902 / NCIMB 13706 / S10)</name>
    <dbReference type="NCBI Taxonomy" id="768704"/>
    <lineage>
        <taxon>Bacteria</taxon>
        <taxon>Bacillati</taxon>
        <taxon>Bacillota</taxon>
        <taxon>Clostridia</taxon>
        <taxon>Eubacteriales</taxon>
        <taxon>Desulfitobacteriaceae</taxon>
        <taxon>Desulfosporosinus</taxon>
    </lineage>
</organism>
<feature type="domain" description="Response regulatory" evidence="4">
    <location>
        <begin position="4"/>
        <end position="68"/>
    </location>
</feature>
<dbReference type="InterPro" id="IPR011006">
    <property type="entry name" value="CheY-like_superfamily"/>
</dbReference>
<dbReference type="Gene3D" id="3.40.50.2300">
    <property type="match status" value="1"/>
</dbReference>
<accession>J7IV82</accession>
<dbReference type="Proteomes" id="UP000005262">
    <property type="component" value="Chromosome"/>
</dbReference>
<keyword evidence="5" id="KW-0238">DNA-binding</keyword>
<dbReference type="KEGG" id="dmi:Desmer_0582"/>
<evidence type="ECO:0000256" key="3">
    <source>
        <dbReference type="PROSITE-ProRule" id="PRU00169"/>
    </source>
</evidence>
<dbReference type="EMBL" id="CP003629">
    <property type="protein sequence ID" value="AFQ42616.1"/>
    <property type="molecule type" value="Genomic_DNA"/>
</dbReference>
<keyword evidence="6" id="KW-1185">Reference proteome</keyword>
<evidence type="ECO:0000256" key="2">
    <source>
        <dbReference type="ARBA" id="ARBA00024867"/>
    </source>
</evidence>
<proteinExistence type="predicted"/>
<evidence type="ECO:0000259" key="4">
    <source>
        <dbReference type="PROSITE" id="PS50110"/>
    </source>
</evidence>
<dbReference type="STRING" id="768704.Desmer_0582"/>
<evidence type="ECO:0000256" key="1">
    <source>
        <dbReference type="ARBA" id="ARBA00018672"/>
    </source>
</evidence>
<dbReference type="RefSeq" id="WP_014901538.1">
    <property type="nucleotide sequence ID" value="NC_018515.1"/>
</dbReference>